<accession>A0AAN9LKD1</accession>
<evidence type="ECO:0000313" key="2">
    <source>
        <dbReference type="Proteomes" id="UP001367508"/>
    </source>
</evidence>
<dbReference type="EMBL" id="JAYMYQ010000004">
    <property type="protein sequence ID" value="KAK7337602.1"/>
    <property type="molecule type" value="Genomic_DNA"/>
</dbReference>
<name>A0AAN9LKD1_CANGL</name>
<proteinExistence type="predicted"/>
<evidence type="ECO:0000313" key="1">
    <source>
        <dbReference type="EMBL" id="KAK7337602.1"/>
    </source>
</evidence>
<dbReference type="Proteomes" id="UP001367508">
    <property type="component" value="Unassembled WGS sequence"/>
</dbReference>
<sequence>MARLIRHLKRRNFGDLKMVCFSSKKNTCFTCGLLLKVKRKTRCTEQRFYAHPNKRPCRHASIKFKLWHSRFTIFKRIAIASLEADQMGIKEALEEQSVKISSVSILDLLKYQFVGYFS</sequence>
<comment type="caution">
    <text evidence="1">The sequence shown here is derived from an EMBL/GenBank/DDBJ whole genome shotgun (WGS) entry which is preliminary data.</text>
</comment>
<gene>
    <name evidence="1" type="ORF">VNO77_18184</name>
</gene>
<protein>
    <submittedName>
        <fullName evidence="1">Uncharacterized protein</fullName>
    </submittedName>
</protein>
<keyword evidence="2" id="KW-1185">Reference proteome</keyword>
<dbReference type="AlphaFoldDB" id="A0AAN9LKD1"/>
<reference evidence="1 2" key="1">
    <citation type="submission" date="2024-01" db="EMBL/GenBank/DDBJ databases">
        <title>The genomes of 5 underutilized Papilionoideae crops provide insights into root nodulation and disease resistanc.</title>
        <authorList>
            <person name="Jiang F."/>
        </authorList>
    </citation>
    <scope>NUCLEOTIDE SEQUENCE [LARGE SCALE GENOMIC DNA]</scope>
    <source>
        <strain evidence="1">LVBAO_FW01</strain>
        <tissue evidence="1">Leaves</tissue>
    </source>
</reference>
<organism evidence="1 2">
    <name type="scientific">Canavalia gladiata</name>
    <name type="common">Sword bean</name>
    <name type="synonym">Dolichos gladiatus</name>
    <dbReference type="NCBI Taxonomy" id="3824"/>
    <lineage>
        <taxon>Eukaryota</taxon>
        <taxon>Viridiplantae</taxon>
        <taxon>Streptophyta</taxon>
        <taxon>Embryophyta</taxon>
        <taxon>Tracheophyta</taxon>
        <taxon>Spermatophyta</taxon>
        <taxon>Magnoliopsida</taxon>
        <taxon>eudicotyledons</taxon>
        <taxon>Gunneridae</taxon>
        <taxon>Pentapetalae</taxon>
        <taxon>rosids</taxon>
        <taxon>fabids</taxon>
        <taxon>Fabales</taxon>
        <taxon>Fabaceae</taxon>
        <taxon>Papilionoideae</taxon>
        <taxon>50 kb inversion clade</taxon>
        <taxon>NPAAA clade</taxon>
        <taxon>indigoferoid/millettioid clade</taxon>
        <taxon>Phaseoleae</taxon>
        <taxon>Canavalia</taxon>
    </lineage>
</organism>